<dbReference type="EMBL" id="GBXM01087797">
    <property type="protein sequence ID" value="JAH20780.1"/>
    <property type="molecule type" value="Transcribed_RNA"/>
</dbReference>
<evidence type="ECO:0000313" key="1">
    <source>
        <dbReference type="EMBL" id="JAH20780.1"/>
    </source>
</evidence>
<accession>A0A0E9QX39</accession>
<reference evidence="1" key="1">
    <citation type="submission" date="2014-11" db="EMBL/GenBank/DDBJ databases">
        <authorList>
            <person name="Amaro Gonzalez C."/>
        </authorList>
    </citation>
    <scope>NUCLEOTIDE SEQUENCE</scope>
</reference>
<proteinExistence type="predicted"/>
<protein>
    <submittedName>
        <fullName evidence="1">Uncharacterized protein</fullName>
    </submittedName>
</protein>
<organism evidence="1">
    <name type="scientific">Anguilla anguilla</name>
    <name type="common">European freshwater eel</name>
    <name type="synonym">Muraena anguilla</name>
    <dbReference type="NCBI Taxonomy" id="7936"/>
    <lineage>
        <taxon>Eukaryota</taxon>
        <taxon>Metazoa</taxon>
        <taxon>Chordata</taxon>
        <taxon>Craniata</taxon>
        <taxon>Vertebrata</taxon>
        <taxon>Euteleostomi</taxon>
        <taxon>Actinopterygii</taxon>
        <taxon>Neopterygii</taxon>
        <taxon>Teleostei</taxon>
        <taxon>Anguilliformes</taxon>
        <taxon>Anguillidae</taxon>
        <taxon>Anguilla</taxon>
    </lineage>
</organism>
<sequence length="38" mass="4836">MEYFMQMRWTYLLLHPRMHFSELCLGGARLKWRNYSLR</sequence>
<reference evidence="1" key="2">
    <citation type="journal article" date="2015" name="Fish Shellfish Immunol.">
        <title>Early steps in the European eel (Anguilla anguilla)-Vibrio vulnificus interaction in the gills: Role of the RtxA13 toxin.</title>
        <authorList>
            <person name="Callol A."/>
            <person name="Pajuelo D."/>
            <person name="Ebbesson L."/>
            <person name="Teles M."/>
            <person name="MacKenzie S."/>
            <person name="Amaro C."/>
        </authorList>
    </citation>
    <scope>NUCLEOTIDE SEQUENCE</scope>
</reference>
<name>A0A0E9QX39_ANGAN</name>
<dbReference type="AlphaFoldDB" id="A0A0E9QX39"/>